<evidence type="ECO:0000313" key="4">
    <source>
        <dbReference type="Proteomes" id="UP000233727"/>
    </source>
</evidence>
<dbReference type="InterPro" id="IPR000182">
    <property type="entry name" value="GNAT_dom"/>
</dbReference>
<evidence type="ECO:0000256" key="1">
    <source>
        <dbReference type="SAM" id="MobiDB-lite"/>
    </source>
</evidence>
<feature type="compositionally biased region" description="Basic and acidic residues" evidence="1">
    <location>
        <begin position="364"/>
        <end position="381"/>
    </location>
</feature>
<dbReference type="PROSITE" id="PS51186">
    <property type="entry name" value="GNAT"/>
    <property type="match status" value="1"/>
</dbReference>
<dbReference type="PANTHER" id="PTHR43415:SF3">
    <property type="entry name" value="GNAT-FAMILY ACETYLTRANSFERASE"/>
    <property type="match status" value="1"/>
</dbReference>
<dbReference type="Pfam" id="PF13302">
    <property type="entry name" value="Acetyltransf_3"/>
    <property type="match status" value="1"/>
</dbReference>
<dbReference type="Gene3D" id="3.40.630.30">
    <property type="match status" value="1"/>
</dbReference>
<feature type="region of interest" description="Disordered" evidence="1">
    <location>
        <begin position="281"/>
        <end position="402"/>
    </location>
</feature>
<dbReference type="InterPro" id="IPR016181">
    <property type="entry name" value="Acyl_CoA_acyltransferase"/>
</dbReference>
<dbReference type="PANTHER" id="PTHR43415">
    <property type="entry name" value="SPERMIDINE N(1)-ACETYLTRANSFERASE"/>
    <property type="match status" value="1"/>
</dbReference>
<feature type="compositionally biased region" description="Polar residues" evidence="1">
    <location>
        <begin position="310"/>
        <end position="328"/>
    </location>
</feature>
<evidence type="ECO:0000259" key="2">
    <source>
        <dbReference type="PROSITE" id="PS51186"/>
    </source>
</evidence>
<feature type="compositionally biased region" description="Low complexity" evidence="1">
    <location>
        <begin position="348"/>
        <end position="359"/>
    </location>
</feature>
<dbReference type="EMBL" id="PCGY01000017">
    <property type="protein sequence ID" value="PKU90597.1"/>
    <property type="molecule type" value="Genomic_DNA"/>
</dbReference>
<comment type="caution">
    <text evidence="3">The sequence shown here is derived from an EMBL/GenBank/DDBJ whole genome shotgun (WGS) entry which is preliminary data.</text>
</comment>
<sequence>MSEQTQSVADSTVNGTVTSAVNSAVSGEDRRELPARITIPEIRGEMVHLRPASIEDLGRLDQLDAFYNASGITGKDRESERAAVNAWVRRSVAWAEGRASVDSGVADPESRPTIAWAILTDADRDGDGIVDAEATDNVIGMIFLIDIDGWSRSARIQVVLGKDYRGRGYSRDAMPRVMTFGFAPRPVGLGMHRIWVAVPEKNTRSLSVYQSLGFIPSGTSRDALWDAENNKYQDLIVMDMLTDEYDPIHSLEVFGMHVFEDNPGVKEALCAREHSLAIRKREHPADGGDHASHASGEGDQTRRDGADQAGNDTNGQADGTIEGTSTSADDAAPGISGDSRPADDHSGQADAAQSQASAGTPGHHTLDGEENWPHSSHDRQPSKQAWWRTIGRRRERRTEEDA</sequence>
<dbReference type="GO" id="GO:0016747">
    <property type="term" value="F:acyltransferase activity, transferring groups other than amino-acyl groups"/>
    <property type="evidence" value="ECO:0007669"/>
    <property type="project" value="InterPro"/>
</dbReference>
<accession>A0A2N3QH40</accession>
<organism evidence="3 4">
    <name type="scientific">Bifidobacterium thermophilum</name>
    <dbReference type="NCBI Taxonomy" id="33905"/>
    <lineage>
        <taxon>Bacteria</taxon>
        <taxon>Bacillati</taxon>
        <taxon>Actinomycetota</taxon>
        <taxon>Actinomycetes</taxon>
        <taxon>Bifidobacteriales</taxon>
        <taxon>Bifidobacteriaceae</taxon>
        <taxon>Bifidobacterium</taxon>
    </lineage>
</organism>
<name>A0A2N3QH40_9BIFI</name>
<feature type="domain" description="N-acetyltransferase" evidence="2">
    <location>
        <begin position="72"/>
        <end position="243"/>
    </location>
</feature>
<feature type="region of interest" description="Disordered" evidence="1">
    <location>
        <begin position="1"/>
        <end position="32"/>
    </location>
</feature>
<gene>
    <name evidence="3" type="ORF">CQR47_1466</name>
</gene>
<feature type="compositionally biased region" description="Basic and acidic residues" evidence="1">
    <location>
        <begin position="283"/>
        <end position="292"/>
    </location>
</feature>
<feature type="compositionally biased region" description="Polar residues" evidence="1">
    <location>
        <begin position="1"/>
        <end position="25"/>
    </location>
</feature>
<evidence type="ECO:0000313" key="3">
    <source>
        <dbReference type="EMBL" id="PKU90597.1"/>
    </source>
</evidence>
<keyword evidence="3" id="KW-0808">Transferase</keyword>
<proteinExistence type="predicted"/>
<dbReference type="SUPFAM" id="SSF55729">
    <property type="entry name" value="Acyl-CoA N-acyltransferases (Nat)"/>
    <property type="match status" value="1"/>
</dbReference>
<dbReference type="Proteomes" id="UP000233727">
    <property type="component" value="Unassembled WGS sequence"/>
</dbReference>
<protein>
    <submittedName>
        <fullName evidence="3">GNAT family acetyltransferase</fullName>
    </submittedName>
</protein>
<dbReference type="AlphaFoldDB" id="A0A2N3QH40"/>
<reference evidence="3 4" key="1">
    <citation type="submission" date="2017-10" db="EMBL/GenBank/DDBJ databases">
        <title>Bifidobacterium genomics.</title>
        <authorList>
            <person name="Lugli G.A."/>
            <person name="Milani C."/>
            <person name="Mancabelli L."/>
        </authorList>
    </citation>
    <scope>NUCLEOTIDE SEQUENCE [LARGE SCALE GENOMIC DNA]</scope>
    <source>
        <strain evidence="3 4">1542B</strain>
    </source>
</reference>